<dbReference type="NCBIfam" id="TIGR01737">
    <property type="entry name" value="FGAM_synth_I"/>
    <property type="match status" value="1"/>
</dbReference>
<keyword evidence="2 8" id="KW-0436">Ligase</keyword>
<evidence type="ECO:0000256" key="1">
    <source>
        <dbReference type="ARBA" id="ARBA00022490"/>
    </source>
</evidence>
<accession>A0ABP8FGN1</accession>
<comment type="catalytic activity">
    <reaction evidence="8">
        <text>L-glutamine + H2O = L-glutamate + NH4(+)</text>
        <dbReference type="Rhea" id="RHEA:15889"/>
        <dbReference type="ChEBI" id="CHEBI:15377"/>
        <dbReference type="ChEBI" id="CHEBI:28938"/>
        <dbReference type="ChEBI" id="CHEBI:29985"/>
        <dbReference type="ChEBI" id="CHEBI:58359"/>
        <dbReference type="EC" id="3.5.1.2"/>
    </reaction>
</comment>
<evidence type="ECO:0000256" key="3">
    <source>
        <dbReference type="ARBA" id="ARBA00022741"/>
    </source>
</evidence>
<dbReference type="EC" id="3.5.1.2" evidence="8"/>
<comment type="caution">
    <text evidence="9">The sequence shown here is derived from an EMBL/GenBank/DDBJ whole genome shotgun (WGS) entry which is preliminary data.</text>
</comment>
<proteinExistence type="inferred from homology"/>
<evidence type="ECO:0000256" key="4">
    <source>
        <dbReference type="ARBA" id="ARBA00022755"/>
    </source>
</evidence>
<name>A0ABP8FGN1_9BACT</name>
<dbReference type="PANTHER" id="PTHR47552">
    <property type="entry name" value="PHOSPHORIBOSYLFORMYLGLYCINAMIDINE SYNTHASE SUBUNIT PURQ"/>
    <property type="match status" value="1"/>
</dbReference>
<comment type="function">
    <text evidence="8">Part of the phosphoribosylformylglycinamidine synthase complex involved in the purines biosynthetic pathway. Catalyzes the ATP-dependent conversion of formylglycinamide ribonucleotide (FGAR) and glutamine to yield formylglycinamidine ribonucleotide (FGAM) and glutamate. The FGAM synthase complex is composed of three subunits. PurQ produces an ammonia molecule by converting glutamine to glutamate. PurL transfers the ammonia molecule to FGAR to form FGAM in an ATP-dependent manner. PurS interacts with PurQ and PurL and is thought to assist in the transfer of the ammonia molecule from PurQ to PurL.</text>
</comment>
<sequence>MKFGVLVFPGSNCDQDMVDALQADLGQEVIALWHKDRDISMFTTEDCIVLPGGFSYGDYLRCGAIARFSPMMQSVIAFAGKGGRVLGVCNGFQILCEAGLLPGVLLRNKNRQFVCKNSYILSENTDTPLTAGLQGQVLRIPVAHGEGRYYADAATLETLESDGQVIFRYCSPEGDVTWGENNPNGSVHNIAGICNAGKNVFGMMPHPERATAEALGNTDGRLIFRGLIRQPEAVAALS</sequence>
<keyword evidence="7 8" id="KW-0315">Glutamine amidotransferase</keyword>
<comment type="subunit">
    <text evidence="8">Part of the FGAM synthase complex composed of 1 PurL, 1 PurQ and 2 PurS subunits.</text>
</comment>
<feature type="active site" evidence="8">
    <location>
        <position position="208"/>
    </location>
</feature>
<organism evidence="9 10">
    <name type="scientific">Compostibacter hankyongensis</name>
    <dbReference type="NCBI Taxonomy" id="1007089"/>
    <lineage>
        <taxon>Bacteria</taxon>
        <taxon>Pseudomonadati</taxon>
        <taxon>Bacteroidota</taxon>
        <taxon>Chitinophagia</taxon>
        <taxon>Chitinophagales</taxon>
        <taxon>Chitinophagaceae</taxon>
        <taxon>Compostibacter</taxon>
    </lineage>
</organism>
<feature type="active site" evidence="8">
    <location>
        <position position="206"/>
    </location>
</feature>
<dbReference type="HAMAP" id="MF_00421">
    <property type="entry name" value="PurQ"/>
    <property type="match status" value="1"/>
</dbReference>
<keyword evidence="6 8" id="KW-0067">ATP-binding</keyword>
<comment type="catalytic activity">
    <reaction evidence="8">
        <text>N(2)-formyl-N(1)-(5-phospho-beta-D-ribosyl)glycinamide + L-glutamine + ATP + H2O = 2-formamido-N(1)-(5-O-phospho-beta-D-ribosyl)acetamidine + L-glutamate + ADP + phosphate + H(+)</text>
        <dbReference type="Rhea" id="RHEA:17129"/>
        <dbReference type="ChEBI" id="CHEBI:15377"/>
        <dbReference type="ChEBI" id="CHEBI:15378"/>
        <dbReference type="ChEBI" id="CHEBI:29985"/>
        <dbReference type="ChEBI" id="CHEBI:30616"/>
        <dbReference type="ChEBI" id="CHEBI:43474"/>
        <dbReference type="ChEBI" id="CHEBI:58359"/>
        <dbReference type="ChEBI" id="CHEBI:147286"/>
        <dbReference type="ChEBI" id="CHEBI:147287"/>
        <dbReference type="ChEBI" id="CHEBI:456216"/>
        <dbReference type="EC" id="6.3.5.3"/>
    </reaction>
</comment>
<comment type="subcellular location">
    <subcellularLocation>
        <location evidence="8">Cytoplasm</location>
    </subcellularLocation>
</comment>
<dbReference type="RefSeq" id="WP_344975232.1">
    <property type="nucleotide sequence ID" value="NZ_BAABFN010000001.1"/>
</dbReference>
<evidence type="ECO:0000313" key="10">
    <source>
        <dbReference type="Proteomes" id="UP001501207"/>
    </source>
</evidence>
<dbReference type="Proteomes" id="UP001501207">
    <property type="component" value="Unassembled WGS sequence"/>
</dbReference>
<evidence type="ECO:0000256" key="2">
    <source>
        <dbReference type="ARBA" id="ARBA00022598"/>
    </source>
</evidence>
<dbReference type="Pfam" id="PF13507">
    <property type="entry name" value="GATase_5"/>
    <property type="match status" value="1"/>
</dbReference>
<evidence type="ECO:0000313" key="9">
    <source>
        <dbReference type="EMBL" id="GAA4303233.1"/>
    </source>
</evidence>
<dbReference type="SUPFAM" id="SSF52317">
    <property type="entry name" value="Class I glutamine amidotransferase-like"/>
    <property type="match status" value="1"/>
</dbReference>
<dbReference type="NCBIfam" id="NF002957">
    <property type="entry name" value="PRK03619.1"/>
    <property type="match status" value="1"/>
</dbReference>
<keyword evidence="4 8" id="KW-0658">Purine biosynthesis</keyword>
<dbReference type="CDD" id="cd01740">
    <property type="entry name" value="GATase1_FGAR_AT"/>
    <property type="match status" value="1"/>
</dbReference>
<dbReference type="PIRSF" id="PIRSF001586">
    <property type="entry name" value="FGAM_synth_I"/>
    <property type="match status" value="1"/>
</dbReference>
<gene>
    <name evidence="8 9" type="primary">purQ</name>
    <name evidence="9" type="ORF">GCM10023143_06430</name>
</gene>
<comment type="pathway">
    <text evidence="8">Purine metabolism; IMP biosynthesis via de novo pathway; 5-amino-1-(5-phospho-D-ribosyl)imidazole from N(2)-formyl-N(1)-(5-phospho-D-ribosyl)glycinamide: step 1/2.</text>
</comment>
<dbReference type="Gene3D" id="3.40.50.880">
    <property type="match status" value="1"/>
</dbReference>
<evidence type="ECO:0000256" key="7">
    <source>
        <dbReference type="ARBA" id="ARBA00022962"/>
    </source>
</evidence>
<dbReference type="SMART" id="SM01211">
    <property type="entry name" value="GATase_5"/>
    <property type="match status" value="1"/>
</dbReference>
<dbReference type="PROSITE" id="PS51273">
    <property type="entry name" value="GATASE_TYPE_1"/>
    <property type="match status" value="1"/>
</dbReference>
<feature type="active site" description="Nucleophile" evidence="8">
    <location>
        <position position="89"/>
    </location>
</feature>
<reference evidence="10" key="1">
    <citation type="journal article" date="2019" name="Int. J. Syst. Evol. Microbiol.">
        <title>The Global Catalogue of Microorganisms (GCM) 10K type strain sequencing project: providing services to taxonomists for standard genome sequencing and annotation.</title>
        <authorList>
            <consortium name="The Broad Institute Genomics Platform"/>
            <consortium name="The Broad Institute Genome Sequencing Center for Infectious Disease"/>
            <person name="Wu L."/>
            <person name="Ma J."/>
        </authorList>
    </citation>
    <scope>NUCLEOTIDE SEQUENCE [LARGE SCALE GENOMIC DNA]</scope>
    <source>
        <strain evidence="10">JCM 17664</strain>
    </source>
</reference>
<dbReference type="InterPro" id="IPR010075">
    <property type="entry name" value="PRibForGlyAmidine_synth_PurQ"/>
</dbReference>
<keyword evidence="10" id="KW-1185">Reference proteome</keyword>
<evidence type="ECO:0000256" key="8">
    <source>
        <dbReference type="HAMAP-Rule" id="MF_00421"/>
    </source>
</evidence>
<keyword evidence="1 8" id="KW-0963">Cytoplasm</keyword>
<dbReference type="PANTHER" id="PTHR47552:SF1">
    <property type="entry name" value="PHOSPHORIBOSYLFORMYLGLYCINAMIDINE SYNTHASE SUBUNIT PURQ"/>
    <property type="match status" value="1"/>
</dbReference>
<dbReference type="InterPro" id="IPR029062">
    <property type="entry name" value="Class_I_gatase-like"/>
</dbReference>
<keyword evidence="3 8" id="KW-0547">Nucleotide-binding</keyword>
<protein>
    <recommendedName>
        <fullName evidence="8">Phosphoribosylformylglycinamidine synthase subunit PurQ</fullName>
        <shortName evidence="8">FGAM synthase</shortName>
        <ecNumber evidence="8">6.3.5.3</ecNumber>
    </recommendedName>
    <alternativeName>
        <fullName evidence="8">Formylglycinamide ribonucleotide amidotransferase subunit I</fullName>
        <shortName evidence="8">FGAR amidotransferase I</shortName>
        <shortName evidence="8">FGAR-AT I</shortName>
    </alternativeName>
    <alternativeName>
        <fullName evidence="8">Glutaminase PurQ</fullName>
        <ecNumber evidence="8">3.5.1.2</ecNumber>
    </alternativeName>
    <alternativeName>
        <fullName evidence="8">Phosphoribosylformylglycinamidine synthase subunit I</fullName>
    </alternativeName>
</protein>
<dbReference type="EMBL" id="BAABFN010000001">
    <property type="protein sequence ID" value="GAA4303233.1"/>
    <property type="molecule type" value="Genomic_DNA"/>
</dbReference>
<evidence type="ECO:0000256" key="5">
    <source>
        <dbReference type="ARBA" id="ARBA00022801"/>
    </source>
</evidence>
<keyword evidence="5 8" id="KW-0378">Hydrolase</keyword>
<dbReference type="EC" id="6.3.5.3" evidence="8"/>
<evidence type="ECO:0000256" key="6">
    <source>
        <dbReference type="ARBA" id="ARBA00022840"/>
    </source>
</evidence>